<comment type="caution">
    <text evidence="1">The sequence shown here is derived from an EMBL/GenBank/DDBJ whole genome shotgun (WGS) entry which is preliminary data.</text>
</comment>
<gene>
    <name evidence="1" type="ORF">JZ751_020536</name>
</gene>
<protein>
    <submittedName>
        <fullName evidence="1">Uncharacterized protein</fullName>
    </submittedName>
</protein>
<accession>A0A8T2PFM0</accession>
<dbReference type="Proteomes" id="UP000824540">
    <property type="component" value="Unassembled WGS sequence"/>
</dbReference>
<dbReference type="AlphaFoldDB" id="A0A8T2PFM0"/>
<evidence type="ECO:0000313" key="2">
    <source>
        <dbReference type="Proteomes" id="UP000824540"/>
    </source>
</evidence>
<dbReference type="EMBL" id="JAFBMS010000005">
    <property type="protein sequence ID" value="KAG9352123.1"/>
    <property type="molecule type" value="Genomic_DNA"/>
</dbReference>
<reference evidence="1" key="1">
    <citation type="thesis" date="2021" institute="BYU ScholarsArchive" country="Provo, UT, USA">
        <title>Applications of and Algorithms for Genome Assembly and Genomic Analyses with an Emphasis on Marine Teleosts.</title>
        <authorList>
            <person name="Pickett B.D."/>
        </authorList>
    </citation>
    <scope>NUCLEOTIDE SEQUENCE</scope>
    <source>
        <strain evidence="1">HI-2016</strain>
    </source>
</reference>
<evidence type="ECO:0000313" key="1">
    <source>
        <dbReference type="EMBL" id="KAG9352123.1"/>
    </source>
</evidence>
<name>A0A8T2PFM0_9TELE</name>
<organism evidence="1 2">
    <name type="scientific">Albula glossodonta</name>
    <name type="common">roundjaw bonefish</name>
    <dbReference type="NCBI Taxonomy" id="121402"/>
    <lineage>
        <taxon>Eukaryota</taxon>
        <taxon>Metazoa</taxon>
        <taxon>Chordata</taxon>
        <taxon>Craniata</taxon>
        <taxon>Vertebrata</taxon>
        <taxon>Euteleostomi</taxon>
        <taxon>Actinopterygii</taxon>
        <taxon>Neopterygii</taxon>
        <taxon>Teleostei</taxon>
        <taxon>Albuliformes</taxon>
        <taxon>Albulidae</taxon>
        <taxon>Albula</taxon>
    </lineage>
</organism>
<proteinExistence type="predicted"/>
<sequence length="69" mass="7869">MTKAAACAHQLRLQLNRLSSTANNPTQHKPSSIEIRVAQELLQMLPELWVWELGSGFIGRDYIYSRSLE</sequence>
<keyword evidence="2" id="KW-1185">Reference proteome</keyword>